<dbReference type="AlphaFoldDB" id="A0A9X0BAL0"/>
<dbReference type="PANTHER" id="PTHR37017:SF11">
    <property type="entry name" value="ESTERASE_LIPASE_THIOESTERASE DOMAIN-CONTAINING PROTEIN"/>
    <property type="match status" value="1"/>
</dbReference>
<dbReference type="OrthoDB" id="408373at2759"/>
<dbReference type="InterPro" id="IPR000073">
    <property type="entry name" value="AB_hydrolase_1"/>
</dbReference>
<sequence length="259" mass="28176">MSSTPTLLFVHGAWHSPACWSKVTSQLQHQGYRCLAPQLEFCGTEEPVESLAGSISQVQELIASETAQGNNVVLVNHSFGGCVGSSSVKGFTRKDPSKLSPGSGKVAGIIQLCAFTPPSKTALYDIINLDTSFHHSGPDGWELIDNGEPTDLFYNDLSAEDAQLWKGQLLKHSTASLKDRESVYAGWADVPVWYLLCTWDQAIPIQIQEMMVAAARDAGADFTTRSFDTSHSPYLSKPNDTTEFILEALGDFKAKSSRS</sequence>
<comment type="caution">
    <text evidence="2">The sequence shown here is derived from an EMBL/GenBank/DDBJ whole genome shotgun (WGS) entry which is preliminary data.</text>
</comment>
<reference evidence="2" key="1">
    <citation type="submission" date="2022-12" db="EMBL/GenBank/DDBJ databases">
        <authorList>
            <person name="Petersen C."/>
        </authorList>
    </citation>
    <scope>NUCLEOTIDE SEQUENCE</scope>
    <source>
        <strain evidence="2">IBT 29677</strain>
    </source>
</reference>
<feature type="domain" description="AB hydrolase-1" evidence="1">
    <location>
        <begin position="7"/>
        <end position="240"/>
    </location>
</feature>
<dbReference type="GO" id="GO:0017000">
    <property type="term" value="P:antibiotic biosynthetic process"/>
    <property type="evidence" value="ECO:0007669"/>
    <property type="project" value="UniProtKB-ARBA"/>
</dbReference>
<dbReference type="Pfam" id="PF12697">
    <property type="entry name" value="Abhydrolase_6"/>
    <property type="match status" value="1"/>
</dbReference>
<evidence type="ECO:0000313" key="2">
    <source>
        <dbReference type="EMBL" id="KAJ5397951.1"/>
    </source>
</evidence>
<dbReference type="GeneID" id="81369681"/>
<name>A0A9X0BAL0_9EURO</name>
<keyword evidence="3" id="KW-1185">Reference proteome</keyword>
<evidence type="ECO:0000259" key="1">
    <source>
        <dbReference type="Pfam" id="PF12697"/>
    </source>
</evidence>
<protein>
    <recommendedName>
        <fullName evidence="1">AB hydrolase-1 domain-containing protein</fullName>
    </recommendedName>
</protein>
<organism evidence="2 3">
    <name type="scientific">Penicillium cosmopolitanum</name>
    <dbReference type="NCBI Taxonomy" id="1131564"/>
    <lineage>
        <taxon>Eukaryota</taxon>
        <taxon>Fungi</taxon>
        <taxon>Dikarya</taxon>
        <taxon>Ascomycota</taxon>
        <taxon>Pezizomycotina</taxon>
        <taxon>Eurotiomycetes</taxon>
        <taxon>Eurotiomycetidae</taxon>
        <taxon>Eurotiales</taxon>
        <taxon>Aspergillaceae</taxon>
        <taxon>Penicillium</taxon>
    </lineage>
</organism>
<accession>A0A9X0BAL0</accession>
<dbReference type="InterPro" id="IPR029058">
    <property type="entry name" value="AB_hydrolase_fold"/>
</dbReference>
<dbReference type="Gene3D" id="3.40.50.1820">
    <property type="entry name" value="alpha/beta hydrolase"/>
    <property type="match status" value="1"/>
</dbReference>
<dbReference type="PANTHER" id="PTHR37017">
    <property type="entry name" value="AB HYDROLASE-1 DOMAIN-CONTAINING PROTEIN-RELATED"/>
    <property type="match status" value="1"/>
</dbReference>
<dbReference type="RefSeq" id="XP_056490003.1">
    <property type="nucleotide sequence ID" value="XM_056630701.1"/>
</dbReference>
<dbReference type="GO" id="GO:0072330">
    <property type="term" value="P:monocarboxylic acid biosynthetic process"/>
    <property type="evidence" value="ECO:0007669"/>
    <property type="project" value="UniProtKB-ARBA"/>
</dbReference>
<dbReference type="InterPro" id="IPR052897">
    <property type="entry name" value="Sec-Metab_Biosynth_Hydrolase"/>
</dbReference>
<evidence type="ECO:0000313" key="3">
    <source>
        <dbReference type="Proteomes" id="UP001147747"/>
    </source>
</evidence>
<proteinExistence type="predicted"/>
<gene>
    <name evidence="2" type="ORF">N7509_006064</name>
</gene>
<dbReference type="EMBL" id="JAPZBU010000006">
    <property type="protein sequence ID" value="KAJ5397951.1"/>
    <property type="molecule type" value="Genomic_DNA"/>
</dbReference>
<dbReference type="SUPFAM" id="SSF53474">
    <property type="entry name" value="alpha/beta-Hydrolases"/>
    <property type="match status" value="1"/>
</dbReference>
<reference evidence="2" key="2">
    <citation type="journal article" date="2023" name="IMA Fungus">
        <title>Comparative genomic study of the Penicillium genus elucidates a diverse pangenome and 15 lateral gene transfer events.</title>
        <authorList>
            <person name="Petersen C."/>
            <person name="Sorensen T."/>
            <person name="Nielsen M.R."/>
            <person name="Sondergaard T.E."/>
            <person name="Sorensen J.L."/>
            <person name="Fitzpatrick D.A."/>
            <person name="Frisvad J.C."/>
            <person name="Nielsen K.L."/>
        </authorList>
    </citation>
    <scope>NUCLEOTIDE SEQUENCE</scope>
    <source>
        <strain evidence="2">IBT 29677</strain>
    </source>
</reference>
<dbReference type="Proteomes" id="UP001147747">
    <property type="component" value="Unassembled WGS sequence"/>
</dbReference>